<protein>
    <submittedName>
        <fullName evidence="1">Uncharacterized protein</fullName>
    </submittedName>
</protein>
<evidence type="ECO:0000313" key="1">
    <source>
        <dbReference type="EMBL" id="QNN99306.1"/>
    </source>
</evidence>
<keyword evidence="2" id="KW-1185">Reference proteome</keyword>
<dbReference type="KEGG" id="vg:77927529"/>
<organism evidence="1 2">
    <name type="scientific">Streptomyces phage Faust</name>
    <dbReference type="NCBI Taxonomy" id="2767565"/>
    <lineage>
        <taxon>Viruses</taxon>
        <taxon>Duplodnaviria</taxon>
        <taxon>Heunggongvirae</taxon>
        <taxon>Uroviricota</taxon>
        <taxon>Caudoviricetes</taxon>
        <taxon>Stanwilliamsviridae</taxon>
        <taxon>Loccivirinae</taxon>
        <taxon>Faustvirus</taxon>
        <taxon>Faustvirus faust</taxon>
    </lineage>
</organism>
<dbReference type="RefSeq" id="YP_010651813.1">
    <property type="nucleotide sequence ID" value="NC_070783.1"/>
</dbReference>
<dbReference type="Proteomes" id="UP000516151">
    <property type="component" value="Segment"/>
</dbReference>
<dbReference type="EMBL" id="MT684598">
    <property type="protein sequence ID" value="QNN99306.1"/>
    <property type="molecule type" value="Genomic_DNA"/>
</dbReference>
<dbReference type="GeneID" id="77927529"/>
<gene>
    <name evidence="1" type="primary">234</name>
    <name evidence="1" type="ORF">SEA_FAUST_234</name>
</gene>
<name>A0A7G9UZ51_9CAUD</name>
<accession>A0A7G9UZ51</accession>
<sequence length="60" mass="6951">MRTYDVEFIFMDGTSRKFNGCRQPVDAAEYSYGVMEQDGKTLHVFPVHTVREVIQVKHVS</sequence>
<evidence type="ECO:0000313" key="2">
    <source>
        <dbReference type="Proteomes" id="UP000516151"/>
    </source>
</evidence>
<reference evidence="1 2" key="1">
    <citation type="submission" date="2020-06" db="EMBL/GenBank/DDBJ databases">
        <authorList>
            <person name="Arora M.N."/>
            <person name="Dalling M.T."/>
            <person name="Dawson S.P.M."/>
            <person name="Elia S.N."/>
            <person name="Burke B."/>
            <person name="Shaffer C.D."/>
            <person name="Weston-Hafer K.A."/>
            <person name="Garlena R.A."/>
            <person name="Russell D.A."/>
            <person name="Pope W.H."/>
            <person name="Jacobs-Sera D."/>
            <person name="Hatfull G.F."/>
        </authorList>
    </citation>
    <scope>NUCLEOTIDE SEQUENCE [LARGE SCALE GENOMIC DNA]</scope>
</reference>
<proteinExistence type="predicted"/>